<dbReference type="SUPFAM" id="SSF81340">
    <property type="entry name" value="Clc chloride channel"/>
    <property type="match status" value="1"/>
</dbReference>
<protein>
    <submittedName>
        <fullName evidence="5">Chloride transporter, ClC domain protein</fullName>
    </submittedName>
</protein>
<keyword evidence="2" id="KW-0812">Transmembrane</keyword>
<evidence type="ECO:0000256" key="1">
    <source>
        <dbReference type="ARBA" id="ARBA00004141"/>
    </source>
</evidence>
<sequence>METSQNLSMALSSILSISAGGSAGSEAPLVQITGSFGNWFAKKLRLTGEEYRSMTIAGMAAGFTSGVRYLLFRYYNIDTFCRRKIYADFFSYFDFLENLCD</sequence>
<dbReference type="PANTHER" id="PTHR43427">
    <property type="entry name" value="CHLORIDE CHANNEL PROTEIN CLC-E"/>
    <property type="match status" value="1"/>
</dbReference>
<keyword evidence="3" id="KW-1133">Transmembrane helix</keyword>
<dbReference type="InterPro" id="IPR001807">
    <property type="entry name" value="ClC"/>
</dbReference>
<organism evidence="5 6">
    <name type="scientific">Leptospira noguchii str. 2007001578</name>
    <dbReference type="NCBI Taxonomy" id="1049974"/>
    <lineage>
        <taxon>Bacteria</taxon>
        <taxon>Pseudomonadati</taxon>
        <taxon>Spirochaetota</taxon>
        <taxon>Spirochaetia</taxon>
        <taxon>Leptospirales</taxon>
        <taxon>Leptospiraceae</taxon>
        <taxon>Leptospira</taxon>
    </lineage>
</organism>
<keyword evidence="4" id="KW-0472">Membrane</keyword>
<dbReference type="Proteomes" id="UP000012099">
    <property type="component" value="Unassembled WGS sequence"/>
</dbReference>
<evidence type="ECO:0000313" key="5">
    <source>
        <dbReference type="EMBL" id="EMN02036.1"/>
    </source>
</evidence>
<gene>
    <name evidence="5" type="ORF">LEP1GSC035_1931</name>
</gene>
<evidence type="ECO:0000313" key="6">
    <source>
        <dbReference type="Proteomes" id="UP000012099"/>
    </source>
</evidence>
<dbReference type="InterPro" id="IPR014743">
    <property type="entry name" value="Cl-channel_core"/>
</dbReference>
<comment type="subcellular location">
    <subcellularLocation>
        <location evidence="1">Membrane</location>
        <topology evidence="1">Multi-pass membrane protein</topology>
    </subcellularLocation>
</comment>
<dbReference type="Gene3D" id="1.10.3080.10">
    <property type="entry name" value="Clc chloride channel"/>
    <property type="match status" value="1"/>
</dbReference>
<name>A0ABP2TCR7_9LEPT</name>
<evidence type="ECO:0000256" key="2">
    <source>
        <dbReference type="ARBA" id="ARBA00022692"/>
    </source>
</evidence>
<evidence type="ECO:0000256" key="4">
    <source>
        <dbReference type="ARBA" id="ARBA00023136"/>
    </source>
</evidence>
<dbReference type="InterPro" id="IPR050368">
    <property type="entry name" value="ClC-type_chloride_channel"/>
</dbReference>
<accession>A0ABP2TCR7</accession>
<dbReference type="Pfam" id="PF00654">
    <property type="entry name" value="Voltage_CLC"/>
    <property type="match status" value="1"/>
</dbReference>
<dbReference type="EMBL" id="AHMH02000029">
    <property type="protein sequence ID" value="EMN02036.1"/>
    <property type="molecule type" value="Genomic_DNA"/>
</dbReference>
<keyword evidence="6" id="KW-1185">Reference proteome</keyword>
<comment type="caution">
    <text evidence="5">The sequence shown here is derived from an EMBL/GenBank/DDBJ whole genome shotgun (WGS) entry which is preliminary data.</text>
</comment>
<reference evidence="5 6" key="1">
    <citation type="submission" date="2013-01" db="EMBL/GenBank/DDBJ databases">
        <authorList>
            <person name="Harkins D.M."/>
            <person name="Durkin A.S."/>
            <person name="Brinkac L.M."/>
            <person name="Haft D.H."/>
            <person name="Selengut J.D."/>
            <person name="Sanka R."/>
            <person name="DePew J."/>
            <person name="Purushe J."/>
            <person name="Whelen A.C."/>
            <person name="Vinetz J.M."/>
            <person name="Sutton G.G."/>
            <person name="Nierman W.C."/>
            <person name="Fouts D.E."/>
        </authorList>
    </citation>
    <scope>NUCLEOTIDE SEQUENCE [LARGE SCALE GENOMIC DNA]</scope>
    <source>
        <strain evidence="5 6">2007001578</strain>
    </source>
</reference>
<dbReference type="PANTHER" id="PTHR43427:SF12">
    <property type="entry name" value="CHLORIDE TRANSPORTER"/>
    <property type="match status" value="1"/>
</dbReference>
<proteinExistence type="predicted"/>
<evidence type="ECO:0000256" key="3">
    <source>
        <dbReference type="ARBA" id="ARBA00022989"/>
    </source>
</evidence>